<dbReference type="EMBL" id="JBBWWR010000017">
    <property type="protein sequence ID" value="KAK8945475.1"/>
    <property type="molecule type" value="Genomic_DNA"/>
</dbReference>
<dbReference type="SFLD" id="SFLDG01152">
    <property type="entry name" value="Main.3:_Omega-_and_Tau-like"/>
    <property type="match status" value="1"/>
</dbReference>
<proteinExistence type="inferred from homology"/>
<dbReference type="CDD" id="cd03058">
    <property type="entry name" value="GST_N_Tau"/>
    <property type="match status" value="1"/>
</dbReference>
<dbReference type="SFLD" id="SFLDG00358">
    <property type="entry name" value="Main_(cytGST)"/>
    <property type="match status" value="1"/>
</dbReference>
<evidence type="ECO:0000259" key="5">
    <source>
        <dbReference type="PROSITE" id="PS50404"/>
    </source>
</evidence>
<dbReference type="InterPro" id="IPR004046">
    <property type="entry name" value="GST_C"/>
</dbReference>
<dbReference type="SUPFAM" id="SSF47616">
    <property type="entry name" value="GST C-terminal domain-like"/>
    <property type="match status" value="1"/>
</dbReference>
<gene>
    <name evidence="7" type="primary">GSTU18</name>
    <name evidence="7" type="ORF">KSP40_PGU017148</name>
</gene>
<dbReference type="Gene3D" id="3.40.30.10">
    <property type="entry name" value="Glutaredoxin"/>
    <property type="match status" value="1"/>
</dbReference>
<dbReference type="InterPro" id="IPR036249">
    <property type="entry name" value="Thioredoxin-like_sf"/>
</dbReference>
<evidence type="ECO:0000259" key="6">
    <source>
        <dbReference type="PROSITE" id="PS50405"/>
    </source>
</evidence>
<dbReference type="InterPro" id="IPR004045">
    <property type="entry name" value="Glutathione_S-Trfase_N"/>
</dbReference>
<dbReference type="PANTHER" id="PTHR11260:SF781">
    <property type="entry name" value="GLUTATHIONE S-TRANSFERASE U19"/>
    <property type="match status" value="1"/>
</dbReference>
<protein>
    <recommendedName>
        <fullName evidence="1">glutathione transferase</fullName>
        <ecNumber evidence="1">2.5.1.18</ecNumber>
    </recommendedName>
</protein>
<reference evidence="7 8" key="1">
    <citation type="journal article" date="2022" name="Nat. Plants">
        <title>Genomes of leafy and leafless Platanthera orchids illuminate the evolution of mycoheterotrophy.</title>
        <authorList>
            <person name="Li M.H."/>
            <person name="Liu K.W."/>
            <person name="Li Z."/>
            <person name="Lu H.C."/>
            <person name="Ye Q.L."/>
            <person name="Zhang D."/>
            <person name="Wang J.Y."/>
            <person name="Li Y.F."/>
            <person name="Zhong Z.M."/>
            <person name="Liu X."/>
            <person name="Yu X."/>
            <person name="Liu D.K."/>
            <person name="Tu X.D."/>
            <person name="Liu B."/>
            <person name="Hao Y."/>
            <person name="Liao X.Y."/>
            <person name="Jiang Y.T."/>
            <person name="Sun W.H."/>
            <person name="Chen J."/>
            <person name="Chen Y.Q."/>
            <person name="Ai Y."/>
            <person name="Zhai J.W."/>
            <person name="Wu S.S."/>
            <person name="Zhou Z."/>
            <person name="Hsiao Y.Y."/>
            <person name="Wu W.L."/>
            <person name="Chen Y.Y."/>
            <person name="Lin Y.F."/>
            <person name="Hsu J.L."/>
            <person name="Li C.Y."/>
            <person name="Wang Z.W."/>
            <person name="Zhao X."/>
            <person name="Zhong W.Y."/>
            <person name="Ma X.K."/>
            <person name="Ma L."/>
            <person name="Huang J."/>
            <person name="Chen G.Z."/>
            <person name="Huang M.Z."/>
            <person name="Huang L."/>
            <person name="Peng D.H."/>
            <person name="Luo Y.B."/>
            <person name="Zou S.Q."/>
            <person name="Chen S.P."/>
            <person name="Lan S."/>
            <person name="Tsai W.C."/>
            <person name="Van de Peer Y."/>
            <person name="Liu Z.J."/>
        </authorList>
    </citation>
    <scope>NUCLEOTIDE SEQUENCE [LARGE SCALE GENOMIC DNA]</scope>
    <source>
        <strain evidence="7">Lor288</strain>
    </source>
</reference>
<evidence type="ECO:0000256" key="1">
    <source>
        <dbReference type="ARBA" id="ARBA00012452"/>
    </source>
</evidence>
<dbReference type="Proteomes" id="UP001412067">
    <property type="component" value="Unassembled WGS sequence"/>
</dbReference>
<dbReference type="PANTHER" id="PTHR11260">
    <property type="entry name" value="GLUTATHIONE S-TRANSFERASE, GST, SUPERFAMILY, GST DOMAIN CONTAINING"/>
    <property type="match status" value="1"/>
</dbReference>
<organism evidence="7 8">
    <name type="scientific">Platanthera guangdongensis</name>
    <dbReference type="NCBI Taxonomy" id="2320717"/>
    <lineage>
        <taxon>Eukaryota</taxon>
        <taxon>Viridiplantae</taxon>
        <taxon>Streptophyta</taxon>
        <taxon>Embryophyta</taxon>
        <taxon>Tracheophyta</taxon>
        <taxon>Spermatophyta</taxon>
        <taxon>Magnoliopsida</taxon>
        <taxon>Liliopsida</taxon>
        <taxon>Asparagales</taxon>
        <taxon>Orchidaceae</taxon>
        <taxon>Orchidoideae</taxon>
        <taxon>Orchideae</taxon>
        <taxon>Orchidinae</taxon>
        <taxon>Platanthera</taxon>
    </lineage>
</organism>
<dbReference type="Gene3D" id="1.20.1050.10">
    <property type="match status" value="1"/>
</dbReference>
<evidence type="ECO:0000313" key="8">
    <source>
        <dbReference type="Proteomes" id="UP001412067"/>
    </source>
</evidence>
<feature type="domain" description="GST N-terminal" evidence="5">
    <location>
        <begin position="49"/>
        <end position="128"/>
    </location>
</feature>
<evidence type="ECO:0000313" key="7">
    <source>
        <dbReference type="EMBL" id="KAK8945475.1"/>
    </source>
</evidence>
<sequence length="279" mass="30901">MLLREAATGRGGRGEERPTLKYIGSANSDDLRISKNCFSLNVSLKFSEQSLKLVGFSGSPYVARARVALNLKQIDYEFVVEEFGKKSQLLIQSNPVYKKVPVLIHRGNPISESLVILHYIDEVWAAAGPPILPADPYDRATARFWAAYIDDKLPSQSSVLFIDQADEAVKEEAKIKLVRVLEPLEEVFKKCSGRNRFFGGDTIGYIDIALGSYLGWIKALEIIAGIKLLDEAEIPRLVEWADCFCSSDAVKGVIDVTEMVEFIKLTRSLIQGAANSPSN</sequence>
<dbReference type="PROSITE" id="PS50404">
    <property type="entry name" value="GST_NTER"/>
    <property type="match status" value="1"/>
</dbReference>
<dbReference type="InterPro" id="IPR045074">
    <property type="entry name" value="GST_C_Tau"/>
</dbReference>
<dbReference type="InterPro" id="IPR010987">
    <property type="entry name" value="Glutathione-S-Trfase_C-like"/>
</dbReference>
<dbReference type="PROSITE" id="PS50405">
    <property type="entry name" value="GST_CTER"/>
    <property type="match status" value="1"/>
</dbReference>
<dbReference type="SUPFAM" id="SSF52833">
    <property type="entry name" value="Thioredoxin-like"/>
    <property type="match status" value="1"/>
</dbReference>
<dbReference type="InterPro" id="IPR036282">
    <property type="entry name" value="Glutathione-S-Trfase_C_sf"/>
</dbReference>
<evidence type="ECO:0000256" key="4">
    <source>
        <dbReference type="RuleBase" id="RU003494"/>
    </source>
</evidence>
<keyword evidence="8" id="KW-1185">Reference proteome</keyword>
<comment type="similarity">
    <text evidence="4">Belongs to the GST superfamily.</text>
</comment>
<dbReference type="EC" id="2.5.1.18" evidence="1"/>
<evidence type="ECO:0000256" key="3">
    <source>
        <dbReference type="ARBA" id="ARBA00047960"/>
    </source>
</evidence>
<dbReference type="InterPro" id="IPR045073">
    <property type="entry name" value="Omega/Tau-like"/>
</dbReference>
<comment type="caution">
    <text evidence="7">The sequence shown here is derived from an EMBL/GenBank/DDBJ whole genome shotgun (WGS) entry which is preliminary data.</text>
</comment>
<feature type="domain" description="GST C-terminal" evidence="6">
    <location>
        <begin position="135"/>
        <end position="263"/>
    </location>
</feature>
<dbReference type="Pfam" id="PF00043">
    <property type="entry name" value="GST_C"/>
    <property type="match status" value="1"/>
</dbReference>
<comment type="catalytic activity">
    <reaction evidence="3">
        <text>RX + glutathione = an S-substituted glutathione + a halide anion + H(+)</text>
        <dbReference type="Rhea" id="RHEA:16437"/>
        <dbReference type="ChEBI" id="CHEBI:15378"/>
        <dbReference type="ChEBI" id="CHEBI:16042"/>
        <dbReference type="ChEBI" id="CHEBI:17792"/>
        <dbReference type="ChEBI" id="CHEBI:57925"/>
        <dbReference type="ChEBI" id="CHEBI:90779"/>
        <dbReference type="EC" id="2.5.1.18"/>
    </reaction>
</comment>
<dbReference type="Pfam" id="PF02798">
    <property type="entry name" value="GST_N"/>
    <property type="match status" value="1"/>
</dbReference>
<name>A0ABR2LML3_9ASPA</name>
<keyword evidence="2" id="KW-0808">Transferase</keyword>
<evidence type="ECO:0000256" key="2">
    <source>
        <dbReference type="ARBA" id="ARBA00022679"/>
    </source>
</evidence>
<dbReference type="CDD" id="cd03185">
    <property type="entry name" value="GST_C_Tau"/>
    <property type="match status" value="1"/>
</dbReference>
<accession>A0ABR2LML3</accession>
<dbReference type="InterPro" id="IPR040079">
    <property type="entry name" value="Glutathione_S-Trfase"/>
</dbReference>
<dbReference type="SFLD" id="SFLDS00019">
    <property type="entry name" value="Glutathione_Transferase_(cytos"/>
    <property type="match status" value="1"/>
</dbReference>